<reference evidence="2 3" key="1">
    <citation type="submission" date="2016-12" db="EMBL/GenBank/DDBJ databases">
        <title>The genomes of Aspergillus section Nigri reveals drivers in fungal speciation.</title>
        <authorList>
            <consortium name="DOE Joint Genome Institute"/>
            <person name="Vesth T.C."/>
            <person name="Nybo J."/>
            <person name="Theobald S."/>
            <person name="Brandl J."/>
            <person name="Frisvad J.C."/>
            <person name="Nielsen K.F."/>
            <person name="Lyhne E.K."/>
            <person name="Kogle M.E."/>
            <person name="Kuo A."/>
            <person name="Riley R."/>
            <person name="Clum A."/>
            <person name="Nolan M."/>
            <person name="Lipzen A."/>
            <person name="Salamov A."/>
            <person name="Henrissat B."/>
            <person name="Wiebenga A."/>
            <person name="De Vries R.P."/>
            <person name="Grigoriev I.V."/>
            <person name="Mortensen U.H."/>
            <person name="Andersen M.R."/>
            <person name="Baker S.E."/>
        </authorList>
    </citation>
    <scope>NUCLEOTIDE SEQUENCE [LARGE SCALE GENOMIC DNA]</scope>
    <source>
        <strain evidence="2 3">CBS 121591</strain>
    </source>
</reference>
<dbReference type="Pfam" id="PF13391">
    <property type="entry name" value="HNH_2"/>
    <property type="match status" value="1"/>
</dbReference>
<proteinExistence type="predicted"/>
<dbReference type="Proteomes" id="UP000248340">
    <property type="component" value="Unassembled WGS sequence"/>
</dbReference>
<dbReference type="GeneID" id="37142448"/>
<dbReference type="VEuPathDB" id="FungiDB:BO82DRAFT_408741"/>
<dbReference type="OrthoDB" id="5416097at2759"/>
<dbReference type="AlphaFoldDB" id="A0A319CJU3"/>
<organism evidence="2 3">
    <name type="scientific">Aspergillus uvarum CBS 121591</name>
    <dbReference type="NCBI Taxonomy" id="1448315"/>
    <lineage>
        <taxon>Eukaryota</taxon>
        <taxon>Fungi</taxon>
        <taxon>Dikarya</taxon>
        <taxon>Ascomycota</taxon>
        <taxon>Pezizomycotina</taxon>
        <taxon>Eurotiomycetes</taxon>
        <taxon>Eurotiomycetidae</taxon>
        <taxon>Eurotiales</taxon>
        <taxon>Aspergillaceae</taxon>
        <taxon>Aspergillus</taxon>
        <taxon>Aspergillus subgen. Circumdati</taxon>
    </lineage>
</organism>
<evidence type="ECO:0000313" key="3">
    <source>
        <dbReference type="Proteomes" id="UP000248340"/>
    </source>
</evidence>
<keyword evidence="3" id="KW-1185">Reference proteome</keyword>
<dbReference type="RefSeq" id="XP_025494849.1">
    <property type="nucleotide sequence ID" value="XM_025639706.1"/>
</dbReference>
<feature type="domain" description="HNH nuclease" evidence="1">
    <location>
        <begin position="49"/>
        <end position="130"/>
    </location>
</feature>
<name>A0A319CJU3_9EURO</name>
<dbReference type="InterPro" id="IPR003615">
    <property type="entry name" value="HNH_nuc"/>
</dbReference>
<dbReference type="EMBL" id="KZ821683">
    <property type="protein sequence ID" value="PYH84649.1"/>
    <property type="molecule type" value="Genomic_DNA"/>
</dbReference>
<evidence type="ECO:0000259" key="1">
    <source>
        <dbReference type="Pfam" id="PF13391"/>
    </source>
</evidence>
<accession>A0A319CJU3</accession>
<protein>
    <recommendedName>
        <fullName evidence="1">HNH nuclease domain-containing protein</fullName>
    </recommendedName>
</protein>
<gene>
    <name evidence="2" type="ORF">BO82DRAFT_408741</name>
</gene>
<sequence length="285" mass="32511">MIDASGPFSPASWYRVDSINRTCSFSRPSIGKTSADCPLKALERDKHRCLISNDSWIVDSVHIYPYNLGRDRDSRRESYFRDVLACFWSRNKIAKWHEDVLGRHGTEHCANRLALAAHVHKMWDTAEIALKPLDINPDQTALRVQLFLFDRYSFTKNASFDRSDIPDVCQTPGIARWDVAKQKFGELTDGEILTFRTDDPKDYPLPSFALLEMQWLLHRVLALSGAVEYATSDENDADSDSDMELNLPVSDADMSSFELVPNFPRIGENQPSFVMPFRGKAEKKD</sequence>
<evidence type="ECO:0000313" key="2">
    <source>
        <dbReference type="EMBL" id="PYH84649.1"/>
    </source>
</evidence>